<gene>
    <name evidence="2" type="ORF">HPP92_011211</name>
</gene>
<name>A0A835V0I8_VANPL</name>
<sequence length="159" mass="17509">MGKKPHVCGVSRRDKEDRSPVGKKANRAEDNKDLGSRLVHSSYHRHSLTFLYAPDPAHDVEGSGIIESACWLVRNNNFGRVMISMQMLTLLFCPPLIPIVTRQPMRTPATPVSPISYSVSSARCIFAARPIEEGSCSSAAYCTAFLTVTVVIRTSSWVT</sequence>
<keyword evidence="3" id="KW-1185">Reference proteome</keyword>
<evidence type="ECO:0000313" key="3">
    <source>
        <dbReference type="Proteomes" id="UP000636800"/>
    </source>
</evidence>
<feature type="region of interest" description="Disordered" evidence="1">
    <location>
        <begin position="1"/>
        <end position="35"/>
    </location>
</feature>
<dbReference type="EMBL" id="JADCNL010000005">
    <property type="protein sequence ID" value="KAG0480353.1"/>
    <property type="molecule type" value="Genomic_DNA"/>
</dbReference>
<comment type="caution">
    <text evidence="2">The sequence shown here is derived from an EMBL/GenBank/DDBJ whole genome shotgun (WGS) entry which is preliminary data.</text>
</comment>
<feature type="compositionally biased region" description="Basic and acidic residues" evidence="1">
    <location>
        <begin position="11"/>
        <end position="35"/>
    </location>
</feature>
<organism evidence="2 3">
    <name type="scientific">Vanilla planifolia</name>
    <name type="common">Vanilla</name>
    <dbReference type="NCBI Taxonomy" id="51239"/>
    <lineage>
        <taxon>Eukaryota</taxon>
        <taxon>Viridiplantae</taxon>
        <taxon>Streptophyta</taxon>
        <taxon>Embryophyta</taxon>
        <taxon>Tracheophyta</taxon>
        <taxon>Spermatophyta</taxon>
        <taxon>Magnoliopsida</taxon>
        <taxon>Liliopsida</taxon>
        <taxon>Asparagales</taxon>
        <taxon>Orchidaceae</taxon>
        <taxon>Vanilloideae</taxon>
        <taxon>Vanilleae</taxon>
        <taxon>Vanilla</taxon>
    </lineage>
</organism>
<protein>
    <submittedName>
        <fullName evidence="2">Uncharacterized protein</fullName>
    </submittedName>
</protein>
<evidence type="ECO:0000256" key="1">
    <source>
        <dbReference type="SAM" id="MobiDB-lite"/>
    </source>
</evidence>
<dbReference type="OrthoDB" id="1865897at2759"/>
<reference evidence="2 3" key="1">
    <citation type="journal article" date="2020" name="Nat. Food">
        <title>A phased Vanilla planifolia genome enables genetic improvement of flavour and production.</title>
        <authorList>
            <person name="Hasing T."/>
            <person name="Tang H."/>
            <person name="Brym M."/>
            <person name="Khazi F."/>
            <person name="Huang T."/>
            <person name="Chambers A.H."/>
        </authorList>
    </citation>
    <scope>NUCLEOTIDE SEQUENCE [LARGE SCALE GENOMIC DNA]</scope>
    <source>
        <tissue evidence="2">Leaf</tissue>
    </source>
</reference>
<dbReference type="Proteomes" id="UP000636800">
    <property type="component" value="Chromosome 5"/>
</dbReference>
<dbReference type="AlphaFoldDB" id="A0A835V0I8"/>
<evidence type="ECO:0000313" key="2">
    <source>
        <dbReference type="EMBL" id="KAG0480353.1"/>
    </source>
</evidence>
<proteinExistence type="predicted"/>
<accession>A0A835V0I8</accession>